<keyword evidence="8 11" id="KW-0547">Nucleotide-binding</keyword>
<name>A0A368VLI4_9BACL</name>
<evidence type="ECO:0000313" key="15">
    <source>
        <dbReference type="Proteomes" id="UP000252415"/>
    </source>
</evidence>
<gene>
    <name evidence="14" type="ORF">DFP97_12355</name>
</gene>
<keyword evidence="7" id="KW-0732">Signal</keyword>
<proteinExistence type="inferred from homology"/>
<dbReference type="PANTHER" id="PTHR11575">
    <property type="entry name" value="5'-NUCLEOTIDASE-RELATED"/>
    <property type="match status" value="1"/>
</dbReference>
<dbReference type="GO" id="GO:0009166">
    <property type="term" value="P:nucleotide catabolic process"/>
    <property type="evidence" value="ECO:0007669"/>
    <property type="project" value="InterPro"/>
</dbReference>
<evidence type="ECO:0000256" key="2">
    <source>
        <dbReference type="ARBA" id="ARBA00001730"/>
    </source>
</evidence>
<dbReference type="InterPro" id="IPR041827">
    <property type="entry name" value="CpdB_N"/>
</dbReference>
<evidence type="ECO:0000256" key="6">
    <source>
        <dbReference type="ARBA" id="ARBA00022723"/>
    </source>
</evidence>
<comment type="subcellular location">
    <subcellularLocation>
        <location evidence="4">Cell envelope</location>
    </subcellularLocation>
</comment>
<feature type="domain" description="5'-Nucleotidase C-terminal" evidence="13">
    <location>
        <begin position="334"/>
        <end position="489"/>
    </location>
</feature>
<dbReference type="OrthoDB" id="9775118at2"/>
<comment type="catalytic activity">
    <reaction evidence="1">
        <text>a ribonucleoside 3'-phosphate + H2O = a ribonucleoside + phosphate</text>
        <dbReference type="Rhea" id="RHEA:10144"/>
        <dbReference type="ChEBI" id="CHEBI:13197"/>
        <dbReference type="ChEBI" id="CHEBI:15377"/>
        <dbReference type="ChEBI" id="CHEBI:18254"/>
        <dbReference type="ChEBI" id="CHEBI:43474"/>
        <dbReference type="EC" id="3.1.3.6"/>
    </reaction>
</comment>
<evidence type="ECO:0000256" key="5">
    <source>
        <dbReference type="ARBA" id="ARBA00006654"/>
    </source>
</evidence>
<evidence type="ECO:0000256" key="9">
    <source>
        <dbReference type="ARBA" id="ARBA00022801"/>
    </source>
</evidence>
<dbReference type="Pfam" id="PF00149">
    <property type="entry name" value="Metallophos"/>
    <property type="match status" value="1"/>
</dbReference>
<keyword evidence="9 11" id="KW-0378">Hydrolase</keyword>
<dbReference type="PROSITE" id="PS00786">
    <property type="entry name" value="5_NUCLEOTIDASE_2"/>
    <property type="match status" value="1"/>
</dbReference>
<comment type="similarity">
    <text evidence="5 11">Belongs to the 5'-nucleotidase family.</text>
</comment>
<dbReference type="AlphaFoldDB" id="A0A368VLI4"/>
<protein>
    <submittedName>
        <fullName evidence="14">2',3'-cyclic-nucleotide 2'-phosphodiesterase/3'-nucleotidase</fullName>
    </submittedName>
</protein>
<comment type="caution">
    <text evidence="14">The sequence shown here is derived from an EMBL/GenBank/DDBJ whole genome shotgun (WGS) entry which is preliminary data.</text>
</comment>
<dbReference type="SUPFAM" id="SSF55816">
    <property type="entry name" value="5'-nucleotidase (syn. UDP-sugar hydrolase), C-terminal domain"/>
    <property type="match status" value="1"/>
</dbReference>
<dbReference type="PANTHER" id="PTHR11575:SF6">
    <property type="entry name" value="2',3'-CYCLIC-NUCLEOTIDE 2'-PHOSPHODIESTERASE_3'-NUCLEOTIDASE"/>
    <property type="match status" value="1"/>
</dbReference>
<dbReference type="CDD" id="cd07410">
    <property type="entry name" value="MPP_CpdB_N"/>
    <property type="match status" value="1"/>
</dbReference>
<comment type="cofactor">
    <cofactor evidence="3">
        <name>a divalent metal cation</name>
        <dbReference type="ChEBI" id="CHEBI:60240"/>
    </cofactor>
</comment>
<dbReference type="InterPro" id="IPR006179">
    <property type="entry name" value="5_nucleotidase/apyrase"/>
</dbReference>
<dbReference type="GO" id="GO:0000166">
    <property type="term" value="F:nucleotide binding"/>
    <property type="evidence" value="ECO:0007669"/>
    <property type="project" value="UniProtKB-KW"/>
</dbReference>
<dbReference type="GO" id="GO:0030288">
    <property type="term" value="C:outer membrane-bounded periplasmic space"/>
    <property type="evidence" value="ECO:0007669"/>
    <property type="project" value="TreeGrafter"/>
</dbReference>
<dbReference type="Gene3D" id="3.90.780.10">
    <property type="entry name" value="5'-Nucleotidase, C-terminal domain"/>
    <property type="match status" value="1"/>
</dbReference>
<dbReference type="GO" id="GO:0008663">
    <property type="term" value="F:2',3'-cyclic-nucleotide 2'-phosphodiesterase activity"/>
    <property type="evidence" value="ECO:0007669"/>
    <property type="project" value="UniProtKB-EC"/>
</dbReference>
<keyword evidence="6" id="KW-0479">Metal-binding</keyword>
<evidence type="ECO:0000259" key="13">
    <source>
        <dbReference type="Pfam" id="PF02872"/>
    </source>
</evidence>
<dbReference type="InterPro" id="IPR004843">
    <property type="entry name" value="Calcineurin-like_PHP"/>
</dbReference>
<evidence type="ECO:0000259" key="12">
    <source>
        <dbReference type="Pfam" id="PF00149"/>
    </source>
</evidence>
<dbReference type="Pfam" id="PF02872">
    <property type="entry name" value="5_nucleotid_C"/>
    <property type="match status" value="1"/>
</dbReference>
<dbReference type="Gene3D" id="3.60.21.10">
    <property type="match status" value="1"/>
</dbReference>
<evidence type="ECO:0000256" key="10">
    <source>
        <dbReference type="ARBA" id="ARBA00023268"/>
    </source>
</evidence>
<feature type="domain" description="Calcineurin-like phosphoesterase" evidence="12">
    <location>
        <begin position="11"/>
        <end position="243"/>
    </location>
</feature>
<dbReference type="InterPro" id="IPR029052">
    <property type="entry name" value="Metallo-depent_PP-like"/>
</dbReference>
<dbReference type="RefSeq" id="WP_114383832.1">
    <property type="nucleotide sequence ID" value="NZ_QPJD01000023.1"/>
</dbReference>
<dbReference type="EMBL" id="QPJD01000023">
    <property type="protein sequence ID" value="RCW41526.1"/>
    <property type="molecule type" value="Genomic_DNA"/>
</dbReference>
<dbReference type="GO" id="GO:0046872">
    <property type="term" value="F:metal ion binding"/>
    <property type="evidence" value="ECO:0007669"/>
    <property type="project" value="UniProtKB-KW"/>
</dbReference>
<dbReference type="InterPro" id="IPR008334">
    <property type="entry name" value="5'-Nucleotdase_C"/>
</dbReference>
<accession>A0A368VLI4</accession>
<dbReference type="GO" id="GO:0008254">
    <property type="term" value="F:3'-nucleotidase activity"/>
    <property type="evidence" value="ECO:0007669"/>
    <property type="project" value="UniProtKB-EC"/>
</dbReference>
<evidence type="ECO:0000256" key="1">
    <source>
        <dbReference type="ARBA" id="ARBA00000527"/>
    </source>
</evidence>
<evidence type="ECO:0000256" key="7">
    <source>
        <dbReference type="ARBA" id="ARBA00022729"/>
    </source>
</evidence>
<evidence type="ECO:0000256" key="8">
    <source>
        <dbReference type="ARBA" id="ARBA00022741"/>
    </source>
</evidence>
<keyword evidence="15" id="KW-1185">Reference proteome</keyword>
<sequence length="528" mass="58216">MGHDDVYTCVILATSDIHGHINPIDYRTREERDSGLAKLATLIKRERELAPGLLLVDNGDLIQGTPLAYYAATTGKGGKNPAIEVLNELQYDAAVLGNHEFNYGQELLRQAVSDSEFPWLSAGITDSETNEPAFGKPYIVKTMPGGIKAAVLGVTTHYIPNWENPAHLRRLTFNNALETVKAWVAYIQKEENPDLLIVSYHGGFEHDLVSGEAAEKLTGENQAYAMCTEVDGIDVLITGHQHRFLAGEVGGVTVIQPGSNGQAVGKISVKLRRERDGWTIAEKRAELLTLDASVAADQAVMTLNGKIESETQAWLDQPIGQVIGDMTITDPLLCRSADHPFIEFMNKVQMDAAGAELSNAALLNNESEGFGGTVTMRDILTNFMYPNTLTVLRLTGRDIRDALEMTAAYFQVYTDGTLGVNPAYTRPKAQHYNYDMWEGIEYELNAAKPAGQRVVKLSREGKPVRADEEFDVVMNNYRAAGGGDYEMYQGKPIVREVTVDMAELVANYFLKHGVVEATCNHNWRVVIF</sequence>
<dbReference type="InterPro" id="IPR036907">
    <property type="entry name" value="5'-Nucleotdase_C_sf"/>
</dbReference>
<evidence type="ECO:0000256" key="11">
    <source>
        <dbReference type="RuleBase" id="RU362119"/>
    </source>
</evidence>
<comment type="catalytic activity">
    <reaction evidence="2">
        <text>a nucleoside 2',3'-cyclic phosphate + H2O = a nucleoside 3'-phosphate + H(+)</text>
        <dbReference type="Rhea" id="RHEA:19621"/>
        <dbReference type="ChEBI" id="CHEBI:15377"/>
        <dbReference type="ChEBI" id="CHEBI:15378"/>
        <dbReference type="ChEBI" id="CHEBI:66949"/>
        <dbReference type="ChEBI" id="CHEBI:66954"/>
        <dbReference type="EC" id="3.1.4.16"/>
    </reaction>
</comment>
<keyword evidence="10" id="KW-0511">Multifunctional enzyme</keyword>
<dbReference type="Proteomes" id="UP000252415">
    <property type="component" value="Unassembled WGS sequence"/>
</dbReference>
<dbReference type="PRINTS" id="PR01607">
    <property type="entry name" value="APYRASEFAMLY"/>
</dbReference>
<dbReference type="SUPFAM" id="SSF56300">
    <property type="entry name" value="Metallo-dependent phosphatases"/>
    <property type="match status" value="1"/>
</dbReference>
<dbReference type="InterPro" id="IPR006146">
    <property type="entry name" value="5'-Nucleotdase_CS"/>
</dbReference>
<evidence type="ECO:0000256" key="4">
    <source>
        <dbReference type="ARBA" id="ARBA00004196"/>
    </source>
</evidence>
<evidence type="ECO:0000313" key="14">
    <source>
        <dbReference type="EMBL" id="RCW41526.1"/>
    </source>
</evidence>
<evidence type="ECO:0000256" key="3">
    <source>
        <dbReference type="ARBA" id="ARBA00001968"/>
    </source>
</evidence>
<organism evidence="14 15">
    <name type="scientific">Paenibacillus prosopidis</name>
    <dbReference type="NCBI Taxonomy" id="630520"/>
    <lineage>
        <taxon>Bacteria</taxon>
        <taxon>Bacillati</taxon>
        <taxon>Bacillota</taxon>
        <taxon>Bacilli</taxon>
        <taxon>Bacillales</taxon>
        <taxon>Paenibacillaceae</taxon>
        <taxon>Paenibacillus</taxon>
    </lineage>
</organism>
<reference evidence="14 15" key="1">
    <citation type="submission" date="2018-07" db="EMBL/GenBank/DDBJ databases">
        <title>Genomic Encyclopedia of Type Strains, Phase III (KMG-III): the genomes of soil and plant-associated and newly described type strains.</title>
        <authorList>
            <person name="Whitman W."/>
        </authorList>
    </citation>
    <scope>NUCLEOTIDE SEQUENCE [LARGE SCALE GENOMIC DNA]</scope>
    <source>
        <strain evidence="14 15">CECT 7506</strain>
    </source>
</reference>